<organism evidence="3 4">
    <name type="scientific">Mesorhabditis belari</name>
    <dbReference type="NCBI Taxonomy" id="2138241"/>
    <lineage>
        <taxon>Eukaryota</taxon>
        <taxon>Metazoa</taxon>
        <taxon>Ecdysozoa</taxon>
        <taxon>Nematoda</taxon>
        <taxon>Chromadorea</taxon>
        <taxon>Rhabditida</taxon>
        <taxon>Rhabditina</taxon>
        <taxon>Rhabditomorpha</taxon>
        <taxon>Rhabditoidea</taxon>
        <taxon>Rhabditidae</taxon>
        <taxon>Mesorhabditinae</taxon>
        <taxon>Mesorhabditis</taxon>
    </lineage>
</organism>
<evidence type="ECO:0000256" key="2">
    <source>
        <dbReference type="SAM" id="SignalP"/>
    </source>
</evidence>
<dbReference type="WBParaSite" id="MBELARI_LOCUS14824">
    <property type="protein sequence ID" value="MBELARI_LOCUS14824"/>
    <property type="gene ID" value="MBELARI_LOCUS14824"/>
</dbReference>
<keyword evidence="3" id="KW-1185">Reference proteome</keyword>
<feature type="signal peptide" evidence="2">
    <location>
        <begin position="1"/>
        <end position="16"/>
    </location>
</feature>
<feature type="region of interest" description="Disordered" evidence="1">
    <location>
        <begin position="224"/>
        <end position="243"/>
    </location>
</feature>
<proteinExistence type="predicted"/>
<keyword evidence="2" id="KW-0732">Signal</keyword>
<name>A0AAF3EM66_9BILA</name>
<evidence type="ECO:0000256" key="1">
    <source>
        <dbReference type="SAM" id="MobiDB-lite"/>
    </source>
</evidence>
<reference evidence="4" key="1">
    <citation type="submission" date="2024-02" db="UniProtKB">
        <authorList>
            <consortium name="WormBaseParasite"/>
        </authorList>
    </citation>
    <scope>IDENTIFICATION</scope>
</reference>
<dbReference type="Proteomes" id="UP000887575">
    <property type="component" value="Unassembled WGS sequence"/>
</dbReference>
<sequence length="310" mass="35028">MLFIFLLLTTRIFCEGNTLPNQFQRFGLMISRGHPDESQAMFSNDFRHSTSYQNGFQSQKSRDFLRNNLMRNEMLNFARPITNNKNRLTYGLQKETESFYYQQRAQIRNGQVMGGNRGSYGQYAVAPVKQDAYGQSAVDHSASYPAIARPQRPQLPSIQGSAYGQLLPYKNPGNPYINGYSTTIGTPYGQYKTRQPTQTGYNELPVSSLSRLYSLRPDEIYTRPTVTPGNSYAFTQSPSTNRPTLVTINPKIELNTRSTIEEHLPTTATTAVTDFSTTPEPTQSANTITLTPQAFQLENLEELKRSKKIV</sequence>
<accession>A0AAF3EM66</accession>
<feature type="chain" id="PRO_5042243688" evidence="2">
    <location>
        <begin position="17"/>
        <end position="310"/>
    </location>
</feature>
<protein>
    <submittedName>
        <fullName evidence="4">Uncharacterized protein</fullName>
    </submittedName>
</protein>
<evidence type="ECO:0000313" key="4">
    <source>
        <dbReference type="WBParaSite" id="MBELARI_LOCUS14824"/>
    </source>
</evidence>
<dbReference type="AlphaFoldDB" id="A0AAF3EM66"/>
<evidence type="ECO:0000313" key="3">
    <source>
        <dbReference type="Proteomes" id="UP000887575"/>
    </source>
</evidence>